<dbReference type="Gene3D" id="3.40.50.10140">
    <property type="entry name" value="Toll/interleukin-1 receptor homology (TIR) domain"/>
    <property type="match status" value="1"/>
</dbReference>
<dbReference type="InterPro" id="IPR000157">
    <property type="entry name" value="TIR_dom"/>
</dbReference>
<evidence type="ECO:0000259" key="1">
    <source>
        <dbReference type="PROSITE" id="PS50104"/>
    </source>
</evidence>
<dbReference type="InterPro" id="IPR035897">
    <property type="entry name" value="Toll_tir_struct_dom_sf"/>
</dbReference>
<keyword evidence="3" id="KW-0614">Plasmid</keyword>
<geneLocation type="plasmid" evidence="3 4">
    <name>pBb323S2b</name>
</geneLocation>
<proteinExistence type="predicted"/>
<dbReference type="SUPFAM" id="SSF52200">
    <property type="entry name" value="Toll/Interleukin receptor TIR domain"/>
    <property type="match status" value="1"/>
</dbReference>
<dbReference type="PROSITE" id="PS50104">
    <property type="entry name" value="TIR"/>
    <property type="match status" value="1"/>
</dbReference>
<dbReference type="Pfam" id="PF13676">
    <property type="entry name" value="TIR_2"/>
    <property type="match status" value="1"/>
</dbReference>
<gene>
    <name evidence="3" type="ORF">G6321_00054895</name>
    <name evidence="2" type="ORF">G6321_51445</name>
</gene>
<reference evidence="2" key="2">
    <citation type="submission" date="2020-06" db="EMBL/GenBank/DDBJ databases">
        <title>Whole Genome Sequence of Bradyrhizobium sp. Strain 323S2.</title>
        <authorList>
            <person name="Bromfield E.S.P."/>
        </authorList>
    </citation>
    <scope>NUCLEOTIDE SEQUENCE [LARGE SCALE GENOMIC DNA]</scope>
    <source>
        <strain evidence="2">323S2</strain>
    </source>
</reference>
<dbReference type="RefSeq" id="WP_166354417.1">
    <property type="nucleotide sequence ID" value="NZ_CP049701.1"/>
</dbReference>
<dbReference type="AlphaFoldDB" id="A0A7Z0QKZ8"/>
<dbReference type="Proteomes" id="UP000564836">
    <property type="component" value="Plasmid pBb323S2b"/>
</dbReference>
<feature type="domain" description="TIR" evidence="1">
    <location>
        <begin position="199"/>
        <end position="336"/>
    </location>
</feature>
<dbReference type="EMBL" id="JACBFH010000003">
    <property type="protein sequence ID" value="NYY96444.1"/>
    <property type="molecule type" value="Genomic_DNA"/>
</dbReference>
<organism evidence="2">
    <name type="scientific">Bradyrhizobium barranii subsp. barranii</name>
    <dbReference type="NCBI Taxonomy" id="2823807"/>
    <lineage>
        <taxon>Bacteria</taxon>
        <taxon>Pseudomonadati</taxon>
        <taxon>Pseudomonadota</taxon>
        <taxon>Alphaproteobacteria</taxon>
        <taxon>Hyphomicrobiales</taxon>
        <taxon>Nitrobacteraceae</taxon>
        <taxon>Bradyrhizobium</taxon>
        <taxon>Bradyrhizobium barranii</taxon>
    </lineage>
</organism>
<protein>
    <submittedName>
        <fullName evidence="2">TIR domain-containing protein</fullName>
    </submittedName>
</protein>
<accession>A0A7Z0QKZ8</accession>
<reference evidence="3 4" key="1">
    <citation type="journal article" date="2017" name="Syst. Appl. Microbiol.">
        <title>Soybeans inoculated with root zone soils of Canadian native legumes harbour diverse and novel Bradyrhizobium spp. that possess agricultural potential.</title>
        <authorList>
            <person name="Bromfield E.S.P."/>
            <person name="Cloutier S."/>
            <person name="Tambong J.T."/>
            <person name="Tran Thi T.V."/>
        </authorList>
    </citation>
    <scope>NUCLEOTIDE SEQUENCE [LARGE SCALE GENOMIC DNA]</scope>
    <source>
        <strain evidence="3 4">323S2</strain>
    </source>
</reference>
<evidence type="ECO:0000313" key="4">
    <source>
        <dbReference type="Proteomes" id="UP000564836"/>
    </source>
</evidence>
<reference evidence="3 4" key="3">
    <citation type="journal article" date="2022" name="Int. J. Syst. Evol. Microbiol.">
        <title>Strains of Bradyrhizobium barranii sp. nov. associated with legumes native to Canada are symbionts of soybeans and belong to different subspecies (subsp. barranii subsp. nov. and subsp. apii subsp. nov.) and symbiovars (sv. glycinearum and sv. septentrionale).</title>
        <authorList>
            <person name="Bromfield E.S.P."/>
            <person name="Cloutier S."/>
            <person name="Wasai-Hara S."/>
            <person name="Minamisawa K."/>
        </authorList>
    </citation>
    <scope>NUCLEOTIDE SEQUENCE [LARGE SCALE GENOMIC DNA]</scope>
    <source>
        <strain evidence="4">323S2</strain>
        <plasmid evidence="3 4">pBb323S2b</plasmid>
    </source>
</reference>
<dbReference type="EMBL" id="CP088281">
    <property type="protein sequence ID" value="UGX99548.1"/>
    <property type="molecule type" value="Genomic_DNA"/>
</dbReference>
<name>A0A7Z0QKZ8_9BRAD</name>
<evidence type="ECO:0000313" key="3">
    <source>
        <dbReference type="EMBL" id="UGX99548.1"/>
    </source>
</evidence>
<evidence type="ECO:0000313" key="2">
    <source>
        <dbReference type="EMBL" id="NYY96444.1"/>
    </source>
</evidence>
<dbReference type="GO" id="GO:0007165">
    <property type="term" value="P:signal transduction"/>
    <property type="evidence" value="ECO:0007669"/>
    <property type="project" value="InterPro"/>
</dbReference>
<sequence length="337" mass="38055">MIRLQKAFEEEAGKFPDLSLSILYFSQEAIPTDRTFRKPNHQIMLWQYYGQFDGSDDTIGRLYNHMQTSNFAMAGLRGCQFSCYALLEGEPTAHFIRMAQRAGNLFSEKECDRIKIQAIADLTSNLSPSTNGKPISCSNSNRLAVWLNHVLHHLGRTHPRYIMEAKIDIDPYAASLSAIDAMLATKKRKVAAPSAVDARRFRVALSFPGERRSLVCAVADHLKSELGSDSVFYDNDYVAELARPNLDVLLERIYHDNSDLIVVFLCGDYVAKEWCGLEWRAIRDIIKQRRDATVMLLRLDQAEVPGLFSIDGHIDVTTWSPAQIAEAIVKRLRSGDV</sequence>